<gene>
    <name evidence="1" type="primary">RvY_16838-1</name>
    <name evidence="1" type="synonym">RvY_16838.1</name>
    <name evidence="1" type="ORF">RvY_16838</name>
</gene>
<comment type="caution">
    <text evidence="1">The sequence shown here is derived from an EMBL/GenBank/DDBJ whole genome shotgun (WGS) entry which is preliminary data.</text>
</comment>
<sequence>MSPTTPVVPRDMAKHTRLHRGESPLVCIHPREDVLLGSENINGAYYQQTTCVVSLVTKQIGVRLSGQPQ</sequence>
<dbReference type="AlphaFoldDB" id="A0A1D1VZX9"/>
<keyword evidence="2" id="KW-1185">Reference proteome</keyword>
<evidence type="ECO:0000313" key="1">
    <source>
        <dbReference type="EMBL" id="GAV06930.1"/>
    </source>
</evidence>
<reference evidence="1 2" key="1">
    <citation type="journal article" date="2016" name="Nat. Commun.">
        <title>Extremotolerant tardigrade genome and improved radiotolerance of human cultured cells by tardigrade-unique protein.</title>
        <authorList>
            <person name="Hashimoto T."/>
            <person name="Horikawa D.D."/>
            <person name="Saito Y."/>
            <person name="Kuwahara H."/>
            <person name="Kozuka-Hata H."/>
            <person name="Shin-I T."/>
            <person name="Minakuchi Y."/>
            <person name="Ohishi K."/>
            <person name="Motoyama A."/>
            <person name="Aizu T."/>
            <person name="Enomoto A."/>
            <person name="Kondo K."/>
            <person name="Tanaka S."/>
            <person name="Hara Y."/>
            <person name="Koshikawa S."/>
            <person name="Sagara H."/>
            <person name="Miura T."/>
            <person name="Yokobori S."/>
            <person name="Miyagawa K."/>
            <person name="Suzuki Y."/>
            <person name="Kubo T."/>
            <person name="Oyama M."/>
            <person name="Kohara Y."/>
            <person name="Fujiyama A."/>
            <person name="Arakawa K."/>
            <person name="Katayama T."/>
            <person name="Toyoda A."/>
            <person name="Kunieda T."/>
        </authorList>
    </citation>
    <scope>NUCLEOTIDE SEQUENCE [LARGE SCALE GENOMIC DNA]</scope>
    <source>
        <strain evidence="1 2">YOKOZUNA-1</strain>
    </source>
</reference>
<accession>A0A1D1VZX9</accession>
<organism evidence="1 2">
    <name type="scientific">Ramazzottius varieornatus</name>
    <name type="common">Water bear</name>
    <name type="synonym">Tardigrade</name>
    <dbReference type="NCBI Taxonomy" id="947166"/>
    <lineage>
        <taxon>Eukaryota</taxon>
        <taxon>Metazoa</taxon>
        <taxon>Ecdysozoa</taxon>
        <taxon>Tardigrada</taxon>
        <taxon>Eutardigrada</taxon>
        <taxon>Parachela</taxon>
        <taxon>Hypsibioidea</taxon>
        <taxon>Ramazzottiidae</taxon>
        <taxon>Ramazzottius</taxon>
    </lineage>
</organism>
<proteinExistence type="predicted"/>
<dbReference type="Proteomes" id="UP000186922">
    <property type="component" value="Unassembled WGS sequence"/>
</dbReference>
<name>A0A1D1VZX9_RAMVA</name>
<evidence type="ECO:0000313" key="2">
    <source>
        <dbReference type="Proteomes" id="UP000186922"/>
    </source>
</evidence>
<protein>
    <submittedName>
        <fullName evidence="1">Uncharacterized protein</fullName>
    </submittedName>
</protein>
<dbReference type="EMBL" id="BDGG01000014">
    <property type="protein sequence ID" value="GAV06930.1"/>
    <property type="molecule type" value="Genomic_DNA"/>
</dbReference>